<keyword evidence="8" id="KW-1133">Transmembrane helix</keyword>
<dbReference type="RefSeq" id="WP_008609657.1">
    <property type="nucleotide sequence ID" value="NZ_ALAB01000035.1"/>
</dbReference>
<comment type="similarity">
    <text evidence="2 10">Belongs to the GSP L family.</text>
</comment>
<dbReference type="CDD" id="cd24017">
    <property type="entry name" value="ASKHA_T2SSL_N"/>
    <property type="match status" value="1"/>
</dbReference>
<evidence type="ECO:0000313" key="13">
    <source>
        <dbReference type="EMBL" id="EJI84412.1"/>
    </source>
</evidence>
<reference evidence="13 14" key="1">
    <citation type="journal article" date="2012" name="J. Bacteriol.">
        <title>Genome Sequence of Pectin-Degrading Alishewanella aestuarii Strain B11T, Isolated from Tidal Flat Sediment.</title>
        <authorList>
            <person name="Jung J."/>
            <person name="Choi S."/>
            <person name="Chun J."/>
            <person name="Park W."/>
        </authorList>
    </citation>
    <scope>NUCLEOTIDE SEQUENCE [LARGE SCALE GENOMIC DNA]</scope>
    <source>
        <strain evidence="13 14">B11</strain>
    </source>
</reference>
<evidence type="ECO:0000256" key="6">
    <source>
        <dbReference type="ARBA" id="ARBA00022692"/>
    </source>
</evidence>
<protein>
    <recommendedName>
        <fullName evidence="10">Type II secretion system protein L</fullName>
        <shortName evidence="10">T2SS protein L</shortName>
    </recommendedName>
</protein>
<dbReference type="SUPFAM" id="SSF53067">
    <property type="entry name" value="Actin-like ATPase domain"/>
    <property type="match status" value="2"/>
</dbReference>
<dbReference type="GO" id="GO:0005886">
    <property type="term" value="C:plasma membrane"/>
    <property type="evidence" value="ECO:0007669"/>
    <property type="project" value="UniProtKB-SubCell"/>
</dbReference>
<keyword evidence="3 10" id="KW-0813">Transport</keyword>
<keyword evidence="7 10" id="KW-0653">Protein transport</keyword>
<evidence type="ECO:0000256" key="1">
    <source>
        <dbReference type="ARBA" id="ARBA00004377"/>
    </source>
</evidence>
<evidence type="ECO:0000256" key="2">
    <source>
        <dbReference type="ARBA" id="ARBA00005318"/>
    </source>
</evidence>
<dbReference type="InterPro" id="IPR025691">
    <property type="entry name" value="GspL_pp_dom"/>
</dbReference>
<dbReference type="GO" id="GO:0015627">
    <property type="term" value="C:type II protein secretion system complex"/>
    <property type="evidence" value="ECO:0007669"/>
    <property type="project" value="InterPro"/>
</dbReference>
<dbReference type="Pfam" id="PF05134">
    <property type="entry name" value="T2SSL"/>
    <property type="match status" value="1"/>
</dbReference>
<dbReference type="NCBIfam" id="TIGR01709">
    <property type="entry name" value="typeII_sec_gspL"/>
    <property type="match status" value="1"/>
</dbReference>
<feature type="domain" description="GspL cytoplasmic actin-ATPase-like" evidence="11">
    <location>
        <begin position="5"/>
        <end position="235"/>
    </location>
</feature>
<dbReference type="Pfam" id="PF12693">
    <property type="entry name" value="GspL_C"/>
    <property type="match status" value="1"/>
</dbReference>
<evidence type="ECO:0000256" key="3">
    <source>
        <dbReference type="ARBA" id="ARBA00022448"/>
    </source>
</evidence>
<keyword evidence="9" id="KW-0472">Membrane</keyword>
<dbReference type="Gene3D" id="3.30.420.370">
    <property type="match status" value="1"/>
</dbReference>
<feature type="domain" description="GspL periplasmic" evidence="12">
    <location>
        <begin position="240"/>
        <end position="393"/>
    </location>
</feature>
<evidence type="ECO:0000259" key="12">
    <source>
        <dbReference type="Pfam" id="PF12693"/>
    </source>
</evidence>
<gene>
    <name evidence="13" type="ORF">AEST_26830</name>
</gene>
<dbReference type="PATRIC" id="fig|1197174.4.peg.2624"/>
<comment type="subcellular location">
    <subcellularLocation>
        <location evidence="1">Cell inner membrane</location>
        <topology evidence="1">Single-pass membrane protein</topology>
    </subcellularLocation>
</comment>
<evidence type="ECO:0000256" key="10">
    <source>
        <dbReference type="PIRNR" id="PIRNR015761"/>
    </source>
</evidence>
<keyword evidence="14" id="KW-1185">Reference proteome</keyword>
<evidence type="ECO:0000256" key="7">
    <source>
        <dbReference type="ARBA" id="ARBA00022927"/>
    </source>
</evidence>
<keyword evidence="5" id="KW-0997">Cell inner membrane</keyword>
<sequence>MNEQLLIRLASQPEQPISWLVYAPLTADIIASGEVAGVAALAALAERLGRRNVIALVPAADVVLKTVTLPAKPNRQLLQALPYMLEEEQAEDIDKLFIAHGQAELQQGQYRQQVAICQRERLQQWLDWLQQAGFNVSRMLPDALLLPADTLPACIELQQQWLLRLDSWQATAIDSAWWQDYLALAALPQLTTYSPWPEHIVQPHQAAAPELPLALLARGLTATSFNLLQGPYTPKKPQNKTWQQWRLSAALAGGLLLAYLLQLGIGVWQQQRQLTQLTAELQTNYLQLFPGERIVNLNRQLQQKLQAAGVGPNEQNFFVQLQALQQRLEGLPDVKLDSLRYDAARHELRFSASAAGFQSFEQLKTVLEQAGYSIEQGALSNDGSRVQGTVVMRGKV</sequence>
<dbReference type="AlphaFoldDB" id="J2IBE4"/>
<keyword evidence="6" id="KW-0812">Transmembrane</keyword>
<dbReference type="InterPro" id="IPR024230">
    <property type="entry name" value="GspL_cyto_dom"/>
</dbReference>
<accession>J2IBE4</accession>
<evidence type="ECO:0000256" key="8">
    <source>
        <dbReference type="ARBA" id="ARBA00022989"/>
    </source>
</evidence>
<dbReference type="InterPro" id="IPR007812">
    <property type="entry name" value="T2SS_protein-GspL"/>
</dbReference>
<dbReference type="InterPro" id="IPR043129">
    <property type="entry name" value="ATPase_NBD"/>
</dbReference>
<evidence type="ECO:0000256" key="9">
    <source>
        <dbReference type="ARBA" id="ARBA00023136"/>
    </source>
</evidence>
<organism evidence="13 14">
    <name type="scientific">Alishewanella aestuarii B11</name>
    <dbReference type="NCBI Taxonomy" id="1197174"/>
    <lineage>
        <taxon>Bacteria</taxon>
        <taxon>Pseudomonadati</taxon>
        <taxon>Pseudomonadota</taxon>
        <taxon>Gammaproteobacteria</taxon>
        <taxon>Alteromonadales</taxon>
        <taxon>Alteromonadaceae</taxon>
        <taxon>Alishewanella</taxon>
    </lineage>
</organism>
<evidence type="ECO:0000256" key="4">
    <source>
        <dbReference type="ARBA" id="ARBA00022475"/>
    </source>
</evidence>
<keyword evidence="4" id="KW-1003">Cell membrane</keyword>
<evidence type="ECO:0000256" key="5">
    <source>
        <dbReference type="ARBA" id="ARBA00022519"/>
    </source>
</evidence>
<comment type="function">
    <text evidence="10">Inner membrane component of the type II secretion system required for the energy-dependent secretion of extracellular factors such as proteases and toxins from the periplasm.</text>
</comment>
<dbReference type="EMBL" id="ALAB01000035">
    <property type="protein sequence ID" value="EJI84412.1"/>
    <property type="molecule type" value="Genomic_DNA"/>
</dbReference>
<dbReference type="PIRSF" id="PIRSF015761">
    <property type="entry name" value="Protein_L"/>
    <property type="match status" value="1"/>
</dbReference>
<name>J2IBE4_9ALTE</name>
<dbReference type="GO" id="GO:0015628">
    <property type="term" value="P:protein secretion by the type II secretion system"/>
    <property type="evidence" value="ECO:0007669"/>
    <property type="project" value="InterPro"/>
</dbReference>
<dbReference type="Proteomes" id="UP000012043">
    <property type="component" value="Unassembled WGS sequence"/>
</dbReference>
<proteinExistence type="inferred from homology"/>
<dbReference type="GO" id="GO:0009276">
    <property type="term" value="C:Gram-negative-bacterium-type cell wall"/>
    <property type="evidence" value="ECO:0007669"/>
    <property type="project" value="InterPro"/>
</dbReference>
<evidence type="ECO:0000259" key="11">
    <source>
        <dbReference type="Pfam" id="PF05134"/>
    </source>
</evidence>
<dbReference type="Gene3D" id="3.30.1360.100">
    <property type="entry name" value="General secretion pathway protein M, EpsM"/>
    <property type="match status" value="1"/>
</dbReference>
<evidence type="ECO:0000313" key="14">
    <source>
        <dbReference type="Proteomes" id="UP000012043"/>
    </source>
</evidence>
<comment type="caution">
    <text evidence="13">The sequence shown here is derived from an EMBL/GenBank/DDBJ whole genome shotgun (WGS) entry which is preliminary data.</text>
</comment>
<dbReference type="Gene3D" id="3.30.420.380">
    <property type="match status" value="1"/>
</dbReference>